<dbReference type="InterPro" id="IPR002213">
    <property type="entry name" value="UDP_glucos_trans"/>
</dbReference>
<dbReference type="InterPro" id="IPR035595">
    <property type="entry name" value="UDP_glycos_trans_CS"/>
</dbReference>
<accession>A0AAD7LL70</accession>
<dbReference type="Gene3D" id="3.40.50.2000">
    <property type="entry name" value="Glycogen Phosphorylase B"/>
    <property type="match status" value="2"/>
</dbReference>
<evidence type="ECO:0000313" key="7">
    <source>
        <dbReference type="Proteomes" id="UP001163823"/>
    </source>
</evidence>
<dbReference type="Proteomes" id="UP001163823">
    <property type="component" value="Chromosome 8"/>
</dbReference>
<dbReference type="Pfam" id="PF00201">
    <property type="entry name" value="UDPGT"/>
    <property type="match status" value="1"/>
</dbReference>
<dbReference type="InterPro" id="IPR050481">
    <property type="entry name" value="UDP-glycosyltransf_plant"/>
</dbReference>
<dbReference type="GO" id="GO:0035251">
    <property type="term" value="F:UDP-glucosyltransferase activity"/>
    <property type="evidence" value="ECO:0007669"/>
    <property type="project" value="InterPro"/>
</dbReference>
<evidence type="ECO:0000256" key="1">
    <source>
        <dbReference type="ARBA" id="ARBA00009995"/>
    </source>
</evidence>
<dbReference type="EC" id="2.4.1.-" evidence="5"/>
<dbReference type="FunFam" id="3.40.50.2000:FF:000080">
    <property type="entry name" value="Glycosyltransferase"/>
    <property type="match status" value="1"/>
</dbReference>
<proteinExistence type="inferred from homology"/>
<evidence type="ECO:0000256" key="3">
    <source>
        <dbReference type="ARBA" id="ARBA00022679"/>
    </source>
</evidence>
<dbReference type="KEGG" id="qsa:O6P43_020680"/>
<dbReference type="AlphaFoldDB" id="A0AAD7LL70"/>
<dbReference type="PROSITE" id="PS00375">
    <property type="entry name" value="UDPGT"/>
    <property type="match status" value="1"/>
</dbReference>
<dbReference type="PANTHER" id="PTHR48048">
    <property type="entry name" value="GLYCOSYLTRANSFERASE"/>
    <property type="match status" value="1"/>
</dbReference>
<reference evidence="6" key="1">
    <citation type="journal article" date="2023" name="Science">
        <title>Elucidation of the pathway for biosynthesis of saponin adjuvants from the soapbark tree.</title>
        <authorList>
            <person name="Reed J."/>
            <person name="Orme A."/>
            <person name="El-Demerdash A."/>
            <person name="Owen C."/>
            <person name="Martin L.B.B."/>
            <person name="Misra R.C."/>
            <person name="Kikuchi S."/>
            <person name="Rejzek M."/>
            <person name="Martin A.C."/>
            <person name="Harkess A."/>
            <person name="Leebens-Mack J."/>
            <person name="Louveau T."/>
            <person name="Stephenson M.J."/>
            <person name="Osbourn A."/>
        </authorList>
    </citation>
    <scope>NUCLEOTIDE SEQUENCE</scope>
    <source>
        <strain evidence="6">S10</strain>
    </source>
</reference>
<comment type="caution">
    <text evidence="6">The sequence shown here is derived from an EMBL/GenBank/DDBJ whole genome shotgun (WGS) entry which is preliminary data.</text>
</comment>
<name>A0AAD7LL70_QUISA</name>
<comment type="similarity">
    <text evidence="1 4">Belongs to the UDP-glycosyltransferase family.</text>
</comment>
<dbReference type="PANTHER" id="PTHR48048:SF83">
    <property type="entry name" value="GLYCOSYLTRANSFERASE"/>
    <property type="match status" value="1"/>
</dbReference>
<dbReference type="CDD" id="cd03784">
    <property type="entry name" value="GT1_Gtf-like"/>
    <property type="match status" value="1"/>
</dbReference>
<dbReference type="FunFam" id="3.40.50.2000:FF:000056">
    <property type="entry name" value="Glycosyltransferase"/>
    <property type="match status" value="1"/>
</dbReference>
<protein>
    <recommendedName>
        <fullName evidence="5">Glycosyltransferase</fullName>
        <ecNumber evidence="5">2.4.1.-</ecNumber>
    </recommendedName>
</protein>
<evidence type="ECO:0000313" key="6">
    <source>
        <dbReference type="EMBL" id="KAJ7960201.1"/>
    </source>
</evidence>
<sequence length="471" mass="52126">MKKAELVFIPSPGIGHLVSTYELAKLLTERDDRFSITVLVTTPPLKTSMDTHTEALIASSPTHIRFIHLPPVDPVPLDLLHKSVEKFVTLYLESHKTCVKEAIINHVLQPNSVIPLAGLVIDFFCTSMIDVGNELGVPSYLFFTSSAGFLGLMLSLPKRHDEVSTEFNHSDPDSIIPSFVNPVPVNVIPGFLFNKEGGYISMVNHGRRFKEVKGILVNTFQDLEPHGLGSFLGQDGVPPVYTVGPLINHKDDGNHQNDQILRWLDDQPNLSVVFLCFGSFGSFSGAQLKEIALGLEQSEVRFLWSIRIPTPTPVPTEDVDFKEVLPEGFLERTKSRGFICGWTPQVKILAHKAIGGFVSHCGWNSILESIWYGVPIVTLPLYAEQQVNAFEMVKELGLAVEMKLDSRSGGDHEIVRAHEIEKAVKYVLKGDNEVRKRVKDMSEKSRKALMAGGSSFASIGHLIEVILGNSQ</sequence>
<gene>
    <name evidence="6" type="ORF">O6P43_020680</name>
</gene>
<evidence type="ECO:0000256" key="5">
    <source>
        <dbReference type="RuleBase" id="RU362057"/>
    </source>
</evidence>
<organism evidence="6 7">
    <name type="scientific">Quillaja saponaria</name>
    <name type="common">Soap bark tree</name>
    <dbReference type="NCBI Taxonomy" id="32244"/>
    <lineage>
        <taxon>Eukaryota</taxon>
        <taxon>Viridiplantae</taxon>
        <taxon>Streptophyta</taxon>
        <taxon>Embryophyta</taxon>
        <taxon>Tracheophyta</taxon>
        <taxon>Spermatophyta</taxon>
        <taxon>Magnoliopsida</taxon>
        <taxon>eudicotyledons</taxon>
        <taxon>Gunneridae</taxon>
        <taxon>Pentapetalae</taxon>
        <taxon>rosids</taxon>
        <taxon>fabids</taxon>
        <taxon>Fabales</taxon>
        <taxon>Quillajaceae</taxon>
        <taxon>Quillaja</taxon>
    </lineage>
</organism>
<evidence type="ECO:0000256" key="2">
    <source>
        <dbReference type="ARBA" id="ARBA00022676"/>
    </source>
</evidence>
<dbReference type="EMBL" id="JARAOO010000008">
    <property type="protein sequence ID" value="KAJ7960201.1"/>
    <property type="molecule type" value="Genomic_DNA"/>
</dbReference>
<dbReference type="SUPFAM" id="SSF53756">
    <property type="entry name" value="UDP-Glycosyltransferase/glycogen phosphorylase"/>
    <property type="match status" value="1"/>
</dbReference>
<keyword evidence="3 4" id="KW-0808">Transferase</keyword>
<evidence type="ECO:0000256" key="4">
    <source>
        <dbReference type="RuleBase" id="RU003718"/>
    </source>
</evidence>
<keyword evidence="2 4" id="KW-0328">Glycosyltransferase</keyword>
<keyword evidence="7" id="KW-1185">Reference proteome</keyword>